<gene>
    <name evidence="4" type="ORF">V1633_20195</name>
</gene>
<dbReference type="Proteomes" id="UP001332243">
    <property type="component" value="Unassembled WGS sequence"/>
</dbReference>
<dbReference type="SUPFAM" id="SSF54427">
    <property type="entry name" value="NTF2-like"/>
    <property type="match status" value="1"/>
</dbReference>
<feature type="domain" description="SnoaL-like" evidence="3">
    <location>
        <begin position="64"/>
        <end position="158"/>
    </location>
</feature>
<dbReference type="InterPro" id="IPR037401">
    <property type="entry name" value="SnoaL-like"/>
</dbReference>
<comment type="caution">
    <text evidence="4">The sequence shown here is derived from an EMBL/GenBank/DDBJ whole genome shotgun (WGS) entry which is preliminary data.</text>
</comment>
<evidence type="ECO:0000256" key="1">
    <source>
        <dbReference type="SAM" id="MobiDB-lite"/>
    </source>
</evidence>
<dbReference type="InterPro" id="IPR032710">
    <property type="entry name" value="NTF2-like_dom_sf"/>
</dbReference>
<reference evidence="4 5" key="1">
    <citation type="submission" date="2024-01" db="EMBL/GenBank/DDBJ databases">
        <title>Genome insights into Plantactinospora sonchi sp. nov.</title>
        <authorList>
            <person name="Wang L."/>
        </authorList>
    </citation>
    <scope>NUCLEOTIDE SEQUENCE [LARGE SCALE GENOMIC DNA]</scope>
    <source>
        <strain evidence="4 5">NEAU-QY2</strain>
    </source>
</reference>
<dbReference type="PROSITE" id="PS51257">
    <property type="entry name" value="PROKAR_LIPOPROTEIN"/>
    <property type="match status" value="1"/>
</dbReference>
<dbReference type="Gene3D" id="3.10.450.50">
    <property type="match status" value="1"/>
</dbReference>
<evidence type="ECO:0000256" key="2">
    <source>
        <dbReference type="SAM" id="SignalP"/>
    </source>
</evidence>
<dbReference type="Pfam" id="PF12680">
    <property type="entry name" value="SnoaL_2"/>
    <property type="match status" value="1"/>
</dbReference>
<organism evidence="4 5">
    <name type="scientific">Plantactinospora sonchi</name>
    <dbReference type="NCBI Taxonomy" id="1544735"/>
    <lineage>
        <taxon>Bacteria</taxon>
        <taxon>Bacillati</taxon>
        <taxon>Actinomycetota</taxon>
        <taxon>Actinomycetes</taxon>
        <taxon>Micromonosporales</taxon>
        <taxon>Micromonosporaceae</taxon>
        <taxon>Plantactinospora</taxon>
    </lineage>
</organism>
<evidence type="ECO:0000259" key="3">
    <source>
        <dbReference type="Pfam" id="PF12680"/>
    </source>
</evidence>
<protein>
    <submittedName>
        <fullName evidence="4">Nuclear transport factor 2 family protein</fullName>
    </submittedName>
</protein>
<proteinExistence type="predicted"/>
<dbReference type="RefSeq" id="WP_331215930.1">
    <property type="nucleotide sequence ID" value="NZ_JAZGQK010000017.1"/>
</dbReference>
<keyword evidence="5" id="KW-1185">Reference proteome</keyword>
<feature type="chain" id="PRO_5047535221" evidence="2">
    <location>
        <begin position="27"/>
        <end position="165"/>
    </location>
</feature>
<accession>A0ABU7RWM9</accession>
<feature type="signal peptide" evidence="2">
    <location>
        <begin position="1"/>
        <end position="26"/>
    </location>
</feature>
<dbReference type="EMBL" id="JAZGQK010000017">
    <property type="protein sequence ID" value="MEE6260810.1"/>
    <property type="molecule type" value="Genomic_DNA"/>
</dbReference>
<keyword evidence="2" id="KW-0732">Signal</keyword>
<sequence>MRNRLVSTATTIAILALVAACGSDDADPPVGTPAAPTASAGPAPVDSTGTGQPADGRAATENVARRFADTANSGDEAGVAALFAPDARFDSVGRIYPSRDEIMSRFLVPEVLRVDGRYEPGEERWDGTRLTVTYRFTTGSGGEERFTYAYLVRDGLIQDVIGRYL</sequence>
<feature type="compositionally biased region" description="Low complexity" evidence="1">
    <location>
        <begin position="28"/>
        <end position="45"/>
    </location>
</feature>
<name>A0ABU7RWM9_9ACTN</name>
<evidence type="ECO:0000313" key="4">
    <source>
        <dbReference type="EMBL" id="MEE6260810.1"/>
    </source>
</evidence>
<feature type="region of interest" description="Disordered" evidence="1">
    <location>
        <begin position="25"/>
        <end position="58"/>
    </location>
</feature>
<evidence type="ECO:0000313" key="5">
    <source>
        <dbReference type="Proteomes" id="UP001332243"/>
    </source>
</evidence>